<dbReference type="GO" id="GO:0008728">
    <property type="term" value="F:GTP diphosphokinase activity"/>
    <property type="evidence" value="ECO:0007669"/>
    <property type="project" value="TreeGrafter"/>
</dbReference>
<dbReference type="CDD" id="cd01668">
    <property type="entry name" value="TGS_RSH"/>
    <property type="match status" value="1"/>
</dbReference>
<dbReference type="GO" id="GO:0016301">
    <property type="term" value="F:kinase activity"/>
    <property type="evidence" value="ECO:0007669"/>
    <property type="project" value="UniProtKB-KW"/>
</dbReference>
<dbReference type="FunFam" id="3.10.20.30:FF:000002">
    <property type="entry name" value="GTP pyrophosphokinase (RelA/SpoT)"/>
    <property type="match status" value="1"/>
</dbReference>
<dbReference type="KEGG" id="kpd:CW740_03870"/>
<dbReference type="Gene3D" id="3.30.460.10">
    <property type="entry name" value="Beta Polymerase, domain 2"/>
    <property type="match status" value="1"/>
</dbReference>
<comment type="function">
    <text evidence="6">In eubacteria ppGpp (guanosine 3'-diphosphate 5'-diphosphate) is a mediator of the stringent response that coordinates a variety of cellular activities in response to changes in nutritional abundance.</text>
</comment>
<dbReference type="InterPro" id="IPR007685">
    <property type="entry name" value="RelA_SpoT"/>
</dbReference>
<dbReference type="InterPro" id="IPR012675">
    <property type="entry name" value="Beta-grasp_dom_sf"/>
</dbReference>
<dbReference type="SMART" id="SM00954">
    <property type="entry name" value="RelA_SpoT"/>
    <property type="match status" value="1"/>
</dbReference>
<dbReference type="CDD" id="cd05399">
    <property type="entry name" value="NT_Rel-Spo_like"/>
    <property type="match status" value="1"/>
</dbReference>
<dbReference type="GO" id="GO:0015949">
    <property type="term" value="P:nucleobase-containing small molecule interconversion"/>
    <property type="evidence" value="ECO:0007669"/>
    <property type="project" value="UniProtKB-ARBA"/>
</dbReference>
<dbReference type="Gene3D" id="3.10.20.30">
    <property type="match status" value="1"/>
</dbReference>
<dbReference type="SUPFAM" id="SSF81271">
    <property type="entry name" value="TGS-like"/>
    <property type="match status" value="1"/>
</dbReference>
<evidence type="ECO:0000256" key="3">
    <source>
        <dbReference type="ARBA" id="ARBA00029754"/>
    </source>
</evidence>
<dbReference type="NCBIfam" id="NF008124">
    <property type="entry name" value="PRK10872.1"/>
    <property type="match status" value="1"/>
</dbReference>
<accession>A0A2K9APU0</accession>
<evidence type="ECO:0000256" key="6">
    <source>
        <dbReference type="RuleBase" id="RU003847"/>
    </source>
</evidence>
<dbReference type="SUPFAM" id="SSF55021">
    <property type="entry name" value="ACT-like"/>
    <property type="match status" value="1"/>
</dbReference>
<dbReference type="PROSITE" id="PS51880">
    <property type="entry name" value="TGS"/>
    <property type="match status" value="1"/>
</dbReference>
<dbReference type="OrthoDB" id="9805041at2"/>
<dbReference type="RefSeq" id="WP_106646304.1">
    <property type="nucleotide sequence ID" value="NZ_BMGO01000002.1"/>
</dbReference>
<dbReference type="EMBL" id="CP025120">
    <property type="protein sequence ID" value="AUD78433.1"/>
    <property type="molecule type" value="Genomic_DNA"/>
</dbReference>
<name>A0A2K9APU0_9GAMM</name>
<dbReference type="GO" id="GO:0008893">
    <property type="term" value="F:guanosine-3',5'-bis(diphosphate) 3'-diphosphatase activity"/>
    <property type="evidence" value="ECO:0007669"/>
    <property type="project" value="TreeGrafter"/>
</dbReference>
<dbReference type="AlphaFoldDB" id="A0A2K9APU0"/>
<dbReference type="InterPro" id="IPR043519">
    <property type="entry name" value="NT_sf"/>
</dbReference>
<dbReference type="Proteomes" id="UP000232693">
    <property type="component" value="Chromosome"/>
</dbReference>
<dbReference type="SUPFAM" id="SSF81301">
    <property type="entry name" value="Nucleotidyltransferase"/>
    <property type="match status" value="1"/>
</dbReference>
<dbReference type="FunFam" id="3.30.460.10:FF:000001">
    <property type="entry name" value="GTP pyrophosphokinase RelA"/>
    <property type="match status" value="1"/>
</dbReference>
<evidence type="ECO:0000256" key="1">
    <source>
        <dbReference type="ARBA" id="ARBA00019852"/>
    </source>
</evidence>
<dbReference type="InterPro" id="IPR012676">
    <property type="entry name" value="TGS-like"/>
</dbReference>
<evidence type="ECO:0000313" key="7">
    <source>
        <dbReference type="EMBL" id="AUD78433.1"/>
    </source>
</evidence>
<dbReference type="InterPro" id="IPR004095">
    <property type="entry name" value="TGS"/>
</dbReference>
<protein>
    <recommendedName>
        <fullName evidence="1">GTP pyrophosphokinase</fullName>
    </recommendedName>
    <alternativeName>
        <fullName evidence="4">(p)ppGpp synthase</fullName>
    </alternativeName>
    <alternativeName>
        <fullName evidence="3">ATP:GTP 3'-pyrophosphotransferase</fullName>
    </alternativeName>
    <alternativeName>
        <fullName evidence="5">ppGpp synthase I</fullName>
    </alternativeName>
</protein>
<dbReference type="NCBIfam" id="TIGR00691">
    <property type="entry name" value="spoT_relA"/>
    <property type="match status" value="1"/>
</dbReference>
<dbReference type="PANTHER" id="PTHR21262:SF31">
    <property type="entry name" value="GTP PYROPHOSPHOKINASE"/>
    <property type="match status" value="1"/>
</dbReference>
<dbReference type="PROSITE" id="PS51671">
    <property type="entry name" value="ACT"/>
    <property type="match status" value="1"/>
</dbReference>
<comment type="similarity">
    <text evidence="6">Belongs to the relA/spoT family.</text>
</comment>
<dbReference type="Pfam" id="PF02824">
    <property type="entry name" value="TGS"/>
    <property type="match status" value="1"/>
</dbReference>
<dbReference type="SUPFAM" id="SSF109604">
    <property type="entry name" value="HD-domain/PDEase-like"/>
    <property type="match status" value="1"/>
</dbReference>
<dbReference type="Pfam" id="PF04607">
    <property type="entry name" value="RelA_SpoT"/>
    <property type="match status" value="1"/>
</dbReference>
<keyword evidence="8" id="KW-1185">Reference proteome</keyword>
<dbReference type="GO" id="GO:0015969">
    <property type="term" value="P:guanosine tetraphosphate metabolic process"/>
    <property type="evidence" value="ECO:0007669"/>
    <property type="project" value="InterPro"/>
</dbReference>
<dbReference type="PANTHER" id="PTHR21262">
    <property type="entry name" value="GUANOSINE-3',5'-BIS DIPHOSPHATE 3'-PYROPHOSPHOHYDROLASE"/>
    <property type="match status" value="1"/>
</dbReference>
<reference evidence="7 8" key="1">
    <citation type="submission" date="2017-12" db="EMBL/GenBank/DDBJ databases">
        <title>Kangiella profundi FT102 completed genome.</title>
        <authorList>
            <person name="Xu J."/>
            <person name="Wang J."/>
            <person name="Lu Y."/>
        </authorList>
    </citation>
    <scope>NUCLEOTIDE SEQUENCE [LARGE SCALE GENOMIC DNA]</scope>
    <source>
        <strain evidence="7 8">FT102</strain>
    </source>
</reference>
<dbReference type="Gene3D" id="3.30.70.260">
    <property type="match status" value="1"/>
</dbReference>
<sequence>MKRKDHDIFELVENSQFSFEQWLELNQLTVEGKPKSKLQKAVTMAQQNVSVTPVLKLNTLAAGLELAEVLTHFNADFDTLTAAVLLPSVIAGSIKVESIKDKVGSTIAGLVEGAGQMEAMRSLQQQTGAENDHQQVESLRKMLLGMVNDARVVLLKLADRVVSLRHIKDASRDIQLTFARETKNIFAPLANRLGIGQLKWELEDLAFRYLEPEAYLSIAKSLKEKRVDRERYIEDVLQLLEKKLKEENIKGEVSGRVKHIYSIWKKMTRKNVGFEEIYDVRAVRILVERVQDCYGALGIVHGEWQHIPKEFDDYVATPKENGYRSIHTAVVGPEGKILEVQIRTFQMHEESEKGIAAHWAYKEGANLAKAGVDEKIAWMRQLLEWQSELADVNADELMQEFQSSVSEDRVFVFTPQGKVIDLPAGSTPIDFAYRIHSSIGHRCVGAKINGRIVPLTYQVHTGEVIEIMTQKEESPSRDWLIPHNGYISSSRTRHKIQQYFNKLDKEDNANAGKLLLERELSRNDLAAVPHQELAQKLHLASDVEMYTKIGTGNLGIMQALNRAKELLEAKKPQRDIQPTLRKKSKRKSYNDVSVSGVGDLLTSIAKCCKPVPGEDIIGYITQGRGIVIHHKDCTHAKKALKDKPERIIPVQWEAESTNAYAVDLIITALDRKSLLKDITTVLANENAGVTDLSTSKRGEQVQINIEVELSQLEDLQRVITLLKQLPNIFKVERRRG</sequence>
<dbReference type="CDD" id="cd04876">
    <property type="entry name" value="ACT_RelA-SpoT"/>
    <property type="match status" value="1"/>
</dbReference>
<dbReference type="InterPro" id="IPR002912">
    <property type="entry name" value="ACT_dom"/>
</dbReference>
<dbReference type="Pfam" id="PF13328">
    <property type="entry name" value="HD_4"/>
    <property type="match status" value="1"/>
</dbReference>
<keyword evidence="7" id="KW-0418">Kinase</keyword>
<dbReference type="GO" id="GO:0042594">
    <property type="term" value="P:response to starvation"/>
    <property type="evidence" value="ECO:0007669"/>
    <property type="project" value="TreeGrafter"/>
</dbReference>
<gene>
    <name evidence="7" type="ORF">CW740_03870</name>
</gene>
<comment type="pathway">
    <text evidence="2">Purine metabolism.</text>
</comment>
<evidence type="ECO:0000256" key="4">
    <source>
        <dbReference type="ARBA" id="ARBA00032407"/>
    </source>
</evidence>
<dbReference type="InterPro" id="IPR045865">
    <property type="entry name" value="ACT-like_dom_sf"/>
</dbReference>
<dbReference type="Gene3D" id="1.10.3210.10">
    <property type="entry name" value="Hypothetical protein af1432"/>
    <property type="match status" value="1"/>
</dbReference>
<keyword evidence="7" id="KW-0808">Transferase</keyword>
<evidence type="ECO:0000313" key="8">
    <source>
        <dbReference type="Proteomes" id="UP000232693"/>
    </source>
</evidence>
<dbReference type="InterPro" id="IPR004811">
    <property type="entry name" value="RelA/Spo_fam"/>
</dbReference>
<evidence type="ECO:0000256" key="5">
    <source>
        <dbReference type="ARBA" id="ARBA00033308"/>
    </source>
</evidence>
<dbReference type="GO" id="GO:0005886">
    <property type="term" value="C:plasma membrane"/>
    <property type="evidence" value="ECO:0007669"/>
    <property type="project" value="TreeGrafter"/>
</dbReference>
<dbReference type="InterPro" id="IPR033655">
    <property type="entry name" value="TGS_RelA/SpoT"/>
</dbReference>
<organism evidence="7 8">
    <name type="scientific">Kangiella profundi</name>
    <dbReference type="NCBI Taxonomy" id="1561924"/>
    <lineage>
        <taxon>Bacteria</taxon>
        <taxon>Pseudomonadati</taxon>
        <taxon>Pseudomonadota</taxon>
        <taxon>Gammaproteobacteria</taxon>
        <taxon>Kangiellales</taxon>
        <taxon>Kangiellaceae</taxon>
        <taxon>Kangiella</taxon>
    </lineage>
</organism>
<dbReference type="Pfam" id="PF13291">
    <property type="entry name" value="ACT_4"/>
    <property type="match status" value="1"/>
</dbReference>
<evidence type="ECO:0000256" key="2">
    <source>
        <dbReference type="ARBA" id="ARBA00025704"/>
    </source>
</evidence>
<proteinExistence type="inferred from homology"/>